<sequence>MLAGSKRSLTQVSMTSHSNLQSFARPAVNLVGCGLDKPLVVQENTQNYTIVCEDIRSDNDVRWVLTRTVANRTGSNVGYCTGDSSVCAGGNPLFSFSRPRRNISIVQIAKVDRSMFGMANVTCSGISQTGELVVINSSCNIDIIYISENISCKTEFMKDTWTVFGHCDIYKTSSSHNRYRCTWIEINESFRESVVIANTPMTVVPFAGTYVNGSCNFTSHLPPAGLYTYHVTVIPGEVTVNASFIGSNEIRRPSSTPYHNCPQYISKSKGVTCECFVDDLGSPPGVVLWNTTRSPELRLTDSQVIHNMSHVCQLLWNNTFVRSVEYVVNIVDSPRVLTFNMNNIGSKTVNVDENAHVEMRCNSDGKPTPKIQLVNVSNPFNLLNQSHTQEVSYFITQAPCEASGVYRCDVNNSIGQDSQSCTLLVSCAPKKANIDGNPPTLNVTNGSGVLTVNMTAYPQPQIKTSVYLGTDDSSDGHQVKENSVYAACSTTLLSPAIVTCNVIVINMTHDDEGFYRIVFSNSLGDLPFTFFVKVSENDQQAEVTTKTEAKIAGVVVLAVMLSVVVVLNLVAVIWVWRHVTNQRSTPQNQSSGDTAEHYLTPVTTNKLSTTQGRATPLYDALQMKDVGMQSLYEGIRQEHKGSEISSNKALTSLCDTADDYWEIQEGKQDNTFPCTGLSPQSTVQWFLQDPSLPNGFTQVGSCPPLLSNGSQPVCEMKINPSFKPSRISSDTSVMVVNTTATTATVLFEYERLTCTELESSVTRAECRLDYICKTLFSVDLLSNAVHKLYISTFGKASASSILIANVSMTVVPSVGKYFNGSCNFTSYLPPDGQYTYRVTVVPGEVTVNATFVGNNTIRRPSSTPVHNCPQYVPEGGNLTCTCSVSDLGSPPGALQWNYSQSTQLRLAGLQAGYSETHVCQLLWNDTVVQSVEYKVNVAFGPNNVTAAVIGPQPLDTNGLQSINITCSVSGSNPPANITWVRSRDQSIVCNSPMCVFTPKPPDDDGINPPTLSPAITANPELPDTQPVYQGDNMTLRCTVSGGKPVNATVIMFTCPGKTDTSVVSMDTSSITSSLMFLPVSSDNHGPCVCTARWKKTDWYNQTVSWNINVYTPPSIPVIIPLGDTTGGPMYPFMAGTSGILRCKSNQTGRPEATYSWPVPATGQTSGSNLTFYNLSREDNERTVKCRASNNYTENRRPVDDATLVLQVYYEPVVSFTPFPDGNDCIQGSSVSGYKQCVVAEGQRVHINCTADSNPPPSSFKWLTHGDVFSYTSELMITSANYTIHNGDYNCTVITKQENMDSRLPLTSSAVLTVVVGYPPNVLNFKINNVDNMAVNVQENSTVEMKCLCNVSPSPSIRLINATGPEQLLNQSISVSDDEHQREVGFRIEQIPCEASGVYRCDVNNSLGQNSQSRTLLVYCAPRNADFDGSPPTVVSINSKGHFSFKLTAYPTPVVQKLIYLGTNESYDGHLVKENSISVECSGSWLAPATVICSIRVVNITHQDEGFYKVDLSNSVGEMSFIFSVKQAALEEGQPTTTATTTKTDDKAIIAGLAVVLAVVVVVIIAFVVWMWRRGWMLPCARVVTRQIDPCLQRFQKPAHQEKFEEKCDERMLKAVMGRET</sequence>
<feature type="domain" description="Ig-like" evidence="2">
    <location>
        <begin position="941"/>
        <end position="1050"/>
    </location>
</feature>
<accession>A0A2T7P2Z7</accession>
<feature type="domain" description="Ig-like" evidence="2">
    <location>
        <begin position="860"/>
        <end position="896"/>
    </location>
</feature>
<evidence type="ECO:0000313" key="4">
    <source>
        <dbReference type="Proteomes" id="UP000245119"/>
    </source>
</evidence>
<dbReference type="SMART" id="SM00409">
    <property type="entry name" value="IG"/>
    <property type="match status" value="7"/>
</dbReference>
<dbReference type="SMART" id="SM00408">
    <property type="entry name" value="IGc2"/>
    <property type="match status" value="3"/>
</dbReference>
<evidence type="ECO:0000259" key="2">
    <source>
        <dbReference type="PROSITE" id="PS50835"/>
    </source>
</evidence>
<name>A0A2T7P2Z7_POMCA</name>
<dbReference type="PANTHER" id="PTHR46958:SF1">
    <property type="entry name" value="B-CELL RECEPTOR CD22"/>
    <property type="match status" value="1"/>
</dbReference>
<dbReference type="GO" id="GO:0033691">
    <property type="term" value="F:sialic acid binding"/>
    <property type="evidence" value="ECO:0007669"/>
    <property type="project" value="TreeGrafter"/>
</dbReference>
<dbReference type="GO" id="GO:0042609">
    <property type="term" value="F:CD4 receptor binding"/>
    <property type="evidence" value="ECO:0007669"/>
    <property type="project" value="TreeGrafter"/>
</dbReference>
<feature type="transmembrane region" description="Helical" evidence="1">
    <location>
        <begin position="1547"/>
        <end position="1571"/>
    </location>
</feature>
<dbReference type="STRING" id="400727.A0A2T7P2Z7"/>
<feature type="domain" description="Ig-like" evidence="2">
    <location>
        <begin position="1319"/>
        <end position="1416"/>
    </location>
</feature>
<feature type="domain" description="Ig-like" evidence="2">
    <location>
        <begin position="1113"/>
        <end position="1204"/>
    </location>
</feature>
<dbReference type="InterPro" id="IPR036179">
    <property type="entry name" value="Ig-like_dom_sf"/>
</dbReference>
<gene>
    <name evidence="3" type="ORF">C0Q70_12979</name>
</gene>
<keyword evidence="1" id="KW-0812">Transmembrane</keyword>
<feature type="domain" description="Ig-like" evidence="2">
    <location>
        <begin position="1211"/>
        <end position="1306"/>
    </location>
</feature>
<dbReference type="Gene3D" id="2.60.40.10">
    <property type="entry name" value="Immunoglobulins"/>
    <property type="match status" value="5"/>
</dbReference>
<feature type="transmembrane region" description="Helical" evidence="1">
    <location>
        <begin position="554"/>
        <end position="576"/>
    </location>
</feature>
<dbReference type="InterPro" id="IPR013098">
    <property type="entry name" value="Ig_I-set"/>
</dbReference>
<feature type="domain" description="Ig-like" evidence="2">
    <location>
        <begin position="334"/>
        <end position="426"/>
    </location>
</feature>
<keyword evidence="1" id="KW-1133">Transmembrane helix</keyword>
<keyword evidence="1" id="KW-0472">Membrane</keyword>
<dbReference type="InterPro" id="IPR003599">
    <property type="entry name" value="Ig_sub"/>
</dbReference>
<reference evidence="3 4" key="1">
    <citation type="submission" date="2018-04" db="EMBL/GenBank/DDBJ databases">
        <title>The genome of golden apple snail Pomacea canaliculata provides insight into stress tolerance and invasive adaptation.</title>
        <authorList>
            <person name="Liu C."/>
            <person name="Liu B."/>
            <person name="Ren Y."/>
            <person name="Zhang Y."/>
            <person name="Wang H."/>
            <person name="Li S."/>
            <person name="Jiang F."/>
            <person name="Yin L."/>
            <person name="Zhang G."/>
            <person name="Qian W."/>
            <person name="Fan W."/>
        </authorList>
    </citation>
    <scope>NUCLEOTIDE SEQUENCE [LARGE SCALE GENOMIC DNA]</scope>
    <source>
        <strain evidence="3">SZHN2017</strain>
        <tissue evidence="3">Muscle</tissue>
    </source>
</reference>
<dbReference type="EMBL" id="PZQS01000007">
    <property type="protein sequence ID" value="PVD27805.1"/>
    <property type="molecule type" value="Genomic_DNA"/>
</dbReference>
<dbReference type="SUPFAM" id="SSF48726">
    <property type="entry name" value="Immunoglobulin"/>
    <property type="match status" value="3"/>
</dbReference>
<dbReference type="PANTHER" id="PTHR46958">
    <property type="entry name" value="B-CELL RECEPTOR CD22"/>
    <property type="match status" value="1"/>
</dbReference>
<dbReference type="InterPro" id="IPR007110">
    <property type="entry name" value="Ig-like_dom"/>
</dbReference>
<dbReference type="GO" id="GO:0005769">
    <property type="term" value="C:early endosome"/>
    <property type="evidence" value="ECO:0007669"/>
    <property type="project" value="TreeGrafter"/>
</dbReference>
<dbReference type="PROSITE" id="PS50835">
    <property type="entry name" value="IG_LIKE"/>
    <property type="match status" value="6"/>
</dbReference>
<dbReference type="Pfam" id="PF07679">
    <property type="entry name" value="I-set"/>
    <property type="match status" value="1"/>
</dbReference>
<organism evidence="3 4">
    <name type="scientific">Pomacea canaliculata</name>
    <name type="common">Golden apple snail</name>
    <dbReference type="NCBI Taxonomy" id="400727"/>
    <lineage>
        <taxon>Eukaryota</taxon>
        <taxon>Metazoa</taxon>
        <taxon>Spiralia</taxon>
        <taxon>Lophotrochozoa</taxon>
        <taxon>Mollusca</taxon>
        <taxon>Gastropoda</taxon>
        <taxon>Caenogastropoda</taxon>
        <taxon>Architaenioglossa</taxon>
        <taxon>Ampullarioidea</taxon>
        <taxon>Ampullariidae</taxon>
        <taxon>Pomacea</taxon>
    </lineage>
</organism>
<dbReference type="GO" id="GO:0009897">
    <property type="term" value="C:external side of plasma membrane"/>
    <property type="evidence" value="ECO:0007669"/>
    <property type="project" value="TreeGrafter"/>
</dbReference>
<dbReference type="InterPro" id="IPR003598">
    <property type="entry name" value="Ig_sub2"/>
</dbReference>
<dbReference type="OrthoDB" id="6158168at2759"/>
<dbReference type="GO" id="GO:0050859">
    <property type="term" value="P:negative regulation of B cell receptor signaling pathway"/>
    <property type="evidence" value="ECO:0007669"/>
    <property type="project" value="TreeGrafter"/>
</dbReference>
<comment type="caution">
    <text evidence="3">The sequence shown here is derived from an EMBL/GenBank/DDBJ whole genome shotgun (WGS) entry which is preliminary data.</text>
</comment>
<protein>
    <recommendedName>
        <fullName evidence="2">Ig-like domain-containing protein</fullName>
    </recommendedName>
</protein>
<keyword evidence="4" id="KW-1185">Reference proteome</keyword>
<dbReference type="GO" id="GO:0070062">
    <property type="term" value="C:extracellular exosome"/>
    <property type="evidence" value="ECO:0007669"/>
    <property type="project" value="TreeGrafter"/>
</dbReference>
<dbReference type="GO" id="GO:0019903">
    <property type="term" value="F:protein phosphatase binding"/>
    <property type="evidence" value="ECO:0007669"/>
    <property type="project" value="TreeGrafter"/>
</dbReference>
<dbReference type="Proteomes" id="UP000245119">
    <property type="component" value="Linkage Group LG7"/>
</dbReference>
<evidence type="ECO:0000256" key="1">
    <source>
        <dbReference type="SAM" id="Phobius"/>
    </source>
</evidence>
<evidence type="ECO:0000313" key="3">
    <source>
        <dbReference type="EMBL" id="PVD27805.1"/>
    </source>
</evidence>
<dbReference type="InterPro" id="IPR013783">
    <property type="entry name" value="Ig-like_fold"/>
</dbReference>
<dbReference type="GO" id="GO:0055037">
    <property type="term" value="C:recycling endosome"/>
    <property type="evidence" value="ECO:0007669"/>
    <property type="project" value="TreeGrafter"/>
</dbReference>
<proteinExistence type="predicted"/>
<dbReference type="Pfam" id="PF13895">
    <property type="entry name" value="Ig_2"/>
    <property type="match status" value="2"/>
</dbReference>